<gene>
    <name evidence="3" type="ORF">AUK04_01890</name>
</gene>
<dbReference type="Pfam" id="PF00437">
    <property type="entry name" value="T2SSE"/>
    <property type="match status" value="1"/>
</dbReference>
<dbReference type="InterPro" id="IPR001482">
    <property type="entry name" value="T2SS/T4SS_dom"/>
</dbReference>
<dbReference type="PROSITE" id="PS00662">
    <property type="entry name" value="T2SP_E"/>
    <property type="match status" value="1"/>
</dbReference>
<evidence type="ECO:0000256" key="1">
    <source>
        <dbReference type="ARBA" id="ARBA00006611"/>
    </source>
</evidence>
<dbReference type="Proteomes" id="UP000183758">
    <property type="component" value="Unassembled WGS sequence"/>
</dbReference>
<reference evidence="3 4" key="1">
    <citation type="journal article" date="2016" name="Environ. Microbiol.">
        <title>Genomic resolution of a cold subsurface aquifer community provides metabolic insights for novel microbes adapted to high CO concentrations.</title>
        <authorList>
            <person name="Probst A.J."/>
            <person name="Castelle C.J."/>
            <person name="Singh A."/>
            <person name="Brown C.T."/>
            <person name="Anantharaman K."/>
            <person name="Sharon I."/>
            <person name="Hug L.A."/>
            <person name="Burstein D."/>
            <person name="Emerson J.B."/>
            <person name="Thomas B.C."/>
            <person name="Banfield J.F."/>
        </authorList>
    </citation>
    <scope>NUCLEOTIDE SEQUENCE [LARGE SCALE GENOMIC DNA]</scope>
    <source>
        <strain evidence="3">CG2_30_33_16</strain>
    </source>
</reference>
<dbReference type="InterPro" id="IPR027417">
    <property type="entry name" value="P-loop_NTPase"/>
</dbReference>
<organism evidence="3 4">
    <name type="scientific">Candidatus Roizmanbacteria bacterium CG2_30_33_16</name>
    <dbReference type="NCBI Taxonomy" id="1805340"/>
    <lineage>
        <taxon>Bacteria</taxon>
        <taxon>Candidatus Roizmaniibacteriota</taxon>
    </lineage>
</organism>
<proteinExistence type="inferred from homology"/>
<dbReference type="Gene3D" id="3.40.50.300">
    <property type="entry name" value="P-loop containing nucleotide triphosphate hydrolases"/>
    <property type="match status" value="1"/>
</dbReference>
<dbReference type="InterPro" id="IPR006321">
    <property type="entry name" value="PilT/PilU"/>
</dbReference>
<name>A0A1J5I165_9BACT</name>
<dbReference type="CDD" id="cd01131">
    <property type="entry name" value="PilT"/>
    <property type="match status" value="1"/>
</dbReference>
<evidence type="ECO:0000313" key="3">
    <source>
        <dbReference type="EMBL" id="OIP84896.1"/>
    </source>
</evidence>
<dbReference type="AlphaFoldDB" id="A0A1J5I165"/>
<evidence type="ECO:0000313" key="4">
    <source>
        <dbReference type="Proteomes" id="UP000183758"/>
    </source>
</evidence>
<feature type="domain" description="Bacterial type II secretion system protein E" evidence="2">
    <location>
        <begin position="198"/>
        <end position="212"/>
    </location>
</feature>
<dbReference type="InterPro" id="IPR050921">
    <property type="entry name" value="T4SS_GSP_E_ATPase"/>
</dbReference>
<dbReference type="EMBL" id="MNZM01000044">
    <property type="protein sequence ID" value="OIP84896.1"/>
    <property type="molecule type" value="Genomic_DNA"/>
</dbReference>
<evidence type="ECO:0000259" key="2">
    <source>
        <dbReference type="PROSITE" id="PS00662"/>
    </source>
</evidence>
<dbReference type="Gene3D" id="3.30.450.90">
    <property type="match status" value="1"/>
</dbReference>
<comment type="caution">
    <text evidence="3">The sequence shown here is derived from an EMBL/GenBank/DDBJ whole genome shotgun (WGS) entry which is preliminary data.</text>
</comment>
<comment type="similarity">
    <text evidence="1">Belongs to the GSP E family.</text>
</comment>
<sequence length="357" mass="39976">MRNFFMTIQELFQITIDKNASDLHLIPEYYPTIRINNNLYPLKTYPIINQDNAAEMINALLTDEQKKILQENKEIDFGYGFNQVRFRANVYTVKNNLAAAFRLIPSNIKTIDELQLPPILHTFAKYNQGLVLITGPTGEGKSTSLAAIINEINLNEGKHILTVEDPIEFVYPPAKSIISQRELHQDTHSWTASLKSAMREDPDVILIGEMRDYDTVQAAITLAETGHLVFSTLHTSSTPETIDRIIDIFPAHQQNQIKGQLASALKAVVAQRLLPTIDNNSRVAALEVLISNTAVSAIIREGKSYLLDNVLTTSEAEGMISFEKHLLQLLAKGAISKETAIQYAIRPRQLQKMLGVV</sequence>
<protein>
    <recommendedName>
        <fullName evidence="2">Bacterial type II secretion system protein E domain-containing protein</fullName>
    </recommendedName>
</protein>
<dbReference type="SUPFAM" id="SSF52540">
    <property type="entry name" value="P-loop containing nucleoside triphosphate hydrolases"/>
    <property type="match status" value="1"/>
</dbReference>
<dbReference type="PANTHER" id="PTHR30486">
    <property type="entry name" value="TWITCHING MOTILITY PROTEIN PILT"/>
    <property type="match status" value="1"/>
</dbReference>
<dbReference type="NCBIfam" id="TIGR01420">
    <property type="entry name" value="pilT_fam"/>
    <property type="match status" value="1"/>
</dbReference>
<dbReference type="GO" id="GO:0005524">
    <property type="term" value="F:ATP binding"/>
    <property type="evidence" value="ECO:0007669"/>
    <property type="project" value="InterPro"/>
</dbReference>
<accession>A0A1J5I165</accession>
<dbReference type="GO" id="GO:0016887">
    <property type="term" value="F:ATP hydrolysis activity"/>
    <property type="evidence" value="ECO:0007669"/>
    <property type="project" value="InterPro"/>
</dbReference>